<organism evidence="2 3">
    <name type="scientific">Sulfobacillus benefaciens</name>
    <dbReference type="NCBI Taxonomy" id="453960"/>
    <lineage>
        <taxon>Bacteria</taxon>
        <taxon>Bacillati</taxon>
        <taxon>Bacillota</taxon>
        <taxon>Clostridia</taxon>
        <taxon>Eubacteriales</taxon>
        <taxon>Clostridiales Family XVII. Incertae Sedis</taxon>
        <taxon>Sulfobacillus</taxon>
    </lineage>
</organism>
<evidence type="ECO:0000256" key="1">
    <source>
        <dbReference type="SAM" id="Phobius"/>
    </source>
</evidence>
<evidence type="ECO:0008006" key="4">
    <source>
        <dbReference type="Google" id="ProtNLM"/>
    </source>
</evidence>
<feature type="transmembrane region" description="Helical" evidence="1">
    <location>
        <begin position="300"/>
        <end position="318"/>
    </location>
</feature>
<comment type="caution">
    <text evidence="2">The sequence shown here is derived from an EMBL/GenBank/DDBJ whole genome shotgun (WGS) entry which is preliminary data.</text>
</comment>
<feature type="transmembrane region" description="Helical" evidence="1">
    <location>
        <begin position="47"/>
        <end position="69"/>
    </location>
</feature>
<feature type="transmembrane region" description="Helical" evidence="1">
    <location>
        <begin position="106"/>
        <end position="125"/>
    </location>
</feature>
<feature type="transmembrane region" description="Helical" evidence="1">
    <location>
        <begin position="16"/>
        <end position="41"/>
    </location>
</feature>
<dbReference type="InterPro" id="IPR036259">
    <property type="entry name" value="MFS_trans_sf"/>
</dbReference>
<dbReference type="AlphaFoldDB" id="A0A2T2XKI1"/>
<evidence type="ECO:0000313" key="3">
    <source>
        <dbReference type="Proteomes" id="UP000242972"/>
    </source>
</evidence>
<accession>A0A2T2XKI1</accession>
<feature type="transmembrane region" description="Helical" evidence="1">
    <location>
        <begin position="339"/>
        <end position="361"/>
    </location>
</feature>
<dbReference type="Proteomes" id="UP000242972">
    <property type="component" value="Unassembled WGS sequence"/>
</dbReference>
<dbReference type="EMBL" id="PXYW01000004">
    <property type="protein sequence ID" value="PSR34997.1"/>
    <property type="molecule type" value="Genomic_DNA"/>
</dbReference>
<dbReference type="SUPFAM" id="SSF103473">
    <property type="entry name" value="MFS general substrate transporter"/>
    <property type="match status" value="2"/>
</dbReference>
<protein>
    <recommendedName>
        <fullName evidence="4">MFS transporter</fullName>
    </recommendedName>
</protein>
<feature type="transmembrane region" description="Helical" evidence="1">
    <location>
        <begin position="174"/>
        <end position="196"/>
    </location>
</feature>
<feature type="transmembrane region" description="Helical" evidence="1">
    <location>
        <begin position="145"/>
        <end position="168"/>
    </location>
</feature>
<proteinExistence type="predicted"/>
<name>A0A2T2XKI1_9FIRM</name>
<keyword evidence="1" id="KW-1133">Transmembrane helix</keyword>
<keyword evidence="1" id="KW-0812">Transmembrane</keyword>
<feature type="transmembrane region" description="Helical" evidence="1">
    <location>
        <begin position="81"/>
        <end position="100"/>
    </location>
</feature>
<feature type="transmembrane region" description="Helical" evidence="1">
    <location>
        <begin position="217"/>
        <end position="241"/>
    </location>
</feature>
<feature type="transmembrane region" description="Helical" evidence="1">
    <location>
        <begin position="367"/>
        <end position="386"/>
    </location>
</feature>
<feature type="transmembrane region" description="Helical" evidence="1">
    <location>
        <begin position="277"/>
        <end position="294"/>
    </location>
</feature>
<keyword evidence="1" id="KW-0472">Membrane</keyword>
<sequence length="404" mass="44556">MTKALRRLLPELPVEVWWVIGVNTAMSIIFNFVSIFVNLYWWNQGNAIFLVSLFNLASTIALFTSYLLGSHFLYRFSIRHVMVYSGVFAGLSFGALYFYNGAFRDTFGVVVGLMFGAAQGFFWAANNASMYTFLKSEQYADYFSVNTVIAQGIAVMVPLISAGIVAGIGFKGSFIIMLVFVGAGIGVSMKLPYRGLEQSLFAHIGPKEIFSKPGTKWAMVVVFCAGLVNQFLALFSMIYIFTVSNNVGFVAFLNIGYSLVLVGALILYRRIGFSQDTWLIVGSLLILASYLIALASGHTAWNTVVVLLMRVGGLYFTGASGRQRYRVIMQGDVVWRTRLGLWMEIPFMLSRTIILTGALLVHSVGDGNFIALAILSGLAMFSLPIFMRFSIRQYEAVQGIGTGL</sequence>
<reference evidence="2 3" key="1">
    <citation type="journal article" date="2014" name="BMC Genomics">
        <title>Comparison of environmental and isolate Sulfobacillus genomes reveals diverse carbon, sulfur, nitrogen, and hydrogen metabolisms.</title>
        <authorList>
            <person name="Justice N.B."/>
            <person name="Norman A."/>
            <person name="Brown C.T."/>
            <person name="Singh A."/>
            <person name="Thomas B.C."/>
            <person name="Banfield J.F."/>
        </authorList>
    </citation>
    <scope>NUCLEOTIDE SEQUENCE [LARGE SCALE GENOMIC DNA]</scope>
    <source>
        <strain evidence="2">AMDSBA4</strain>
    </source>
</reference>
<gene>
    <name evidence="2" type="ORF">C7B46_02205</name>
</gene>
<evidence type="ECO:0000313" key="2">
    <source>
        <dbReference type="EMBL" id="PSR34997.1"/>
    </source>
</evidence>
<feature type="transmembrane region" description="Helical" evidence="1">
    <location>
        <begin position="247"/>
        <end position="268"/>
    </location>
</feature>